<dbReference type="VEuPathDB" id="FungiDB:ACLA_062140"/>
<dbReference type="OrthoDB" id="1046782at2759"/>
<keyword evidence="2" id="KW-1185">Reference proteome</keyword>
<reference evidence="1 2" key="1">
    <citation type="journal article" date="2008" name="PLoS Genet.">
        <title>Genomic islands in the pathogenic filamentous fungus Aspergillus fumigatus.</title>
        <authorList>
            <person name="Fedorova N.D."/>
            <person name="Khaldi N."/>
            <person name="Joardar V.S."/>
            <person name="Maiti R."/>
            <person name="Amedeo P."/>
            <person name="Anderson M.J."/>
            <person name="Crabtree J."/>
            <person name="Silva J.C."/>
            <person name="Badger J.H."/>
            <person name="Albarraq A."/>
            <person name="Angiuoli S."/>
            <person name="Bussey H."/>
            <person name="Bowyer P."/>
            <person name="Cotty P.J."/>
            <person name="Dyer P.S."/>
            <person name="Egan A."/>
            <person name="Galens K."/>
            <person name="Fraser-Liggett C.M."/>
            <person name="Haas B.J."/>
            <person name="Inman J.M."/>
            <person name="Kent R."/>
            <person name="Lemieux S."/>
            <person name="Malavazi I."/>
            <person name="Orvis J."/>
            <person name="Roemer T."/>
            <person name="Ronning C.M."/>
            <person name="Sundaram J.P."/>
            <person name="Sutton G."/>
            <person name="Turner G."/>
            <person name="Venter J.C."/>
            <person name="White O.R."/>
            <person name="Whitty B.R."/>
            <person name="Youngman P."/>
            <person name="Wolfe K.H."/>
            <person name="Goldman G.H."/>
            <person name="Wortman J.R."/>
            <person name="Jiang B."/>
            <person name="Denning D.W."/>
            <person name="Nierman W.C."/>
        </authorList>
    </citation>
    <scope>NUCLEOTIDE SEQUENCE [LARGE SCALE GENOMIC DNA]</scope>
    <source>
        <strain evidence="2">ATCC 1007 / CBS 513.65 / DSM 816 / NCTC 3887 / NRRL 1</strain>
    </source>
</reference>
<proteinExistence type="predicted"/>
<gene>
    <name evidence="1" type="ORF">ACLA_062140</name>
</gene>
<name>A1CCJ4_ASPCL</name>
<organism evidence="1 2">
    <name type="scientific">Aspergillus clavatus (strain ATCC 1007 / CBS 513.65 / DSM 816 / NCTC 3887 / NRRL 1 / QM 1276 / 107)</name>
    <dbReference type="NCBI Taxonomy" id="344612"/>
    <lineage>
        <taxon>Eukaryota</taxon>
        <taxon>Fungi</taxon>
        <taxon>Dikarya</taxon>
        <taxon>Ascomycota</taxon>
        <taxon>Pezizomycotina</taxon>
        <taxon>Eurotiomycetes</taxon>
        <taxon>Eurotiomycetidae</taxon>
        <taxon>Eurotiales</taxon>
        <taxon>Aspergillaceae</taxon>
        <taxon>Aspergillus</taxon>
        <taxon>Aspergillus subgen. Fumigati</taxon>
    </lineage>
</organism>
<dbReference type="EMBL" id="DS027050">
    <property type="protein sequence ID" value="EAW12251.1"/>
    <property type="molecule type" value="Genomic_DNA"/>
</dbReference>
<dbReference type="KEGG" id="act:ACLA_062140"/>
<dbReference type="GeneID" id="4705963"/>
<evidence type="ECO:0000313" key="1">
    <source>
        <dbReference type="EMBL" id="EAW12251.1"/>
    </source>
</evidence>
<dbReference type="HOGENOM" id="CLU_130086_0_0_1"/>
<dbReference type="OMA" id="DHENEKP"/>
<dbReference type="RefSeq" id="XP_001273677.1">
    <property type="nucleotide sequence ID" value="XM_001273676.1"/>
</dbReference>
<protein>
    <submittedName>
        <fullName evidence="1">Uncharacterized protein</fullName>
    </submittedName>
</protein>
<accession>A1CCJ4</accession>
<sequence>MSCFVSDLVVEYRDDRGVPYNCIEIIDGNNQDIDAGFRGKFIYIDVGHATKPEQAITNIEVQVQENENKDKQDMVKGAGGAFRYLHTLKGSGRPIVDVKLSRRAEKVEFSTVQGLGYNHMSGDINAARGGGSLYLIWRTV</sequence>
<evidence type="ECO:0000313" key="2">
    <source>
        <dbReference type="Proteomes" id="UP000006701"/>
    </source>
</evidence>
<dbReference type="AlphaFoldDB" id="A1CCJ4"/>
<dbReference type="Proteomes" id="UP000006701">
    <property type="component" value="Unassembled WGS sequence"/>
</dbReference>